<accession>A0A8J6LK58</accession>
<dbReference type="GO" id="GO:0003723">
    <property type="term" value="F:RNA binding"/>
    <property type="evidence" value="ECO:0007669"/>
    <property type="project" value="TreeGrafter"/>
</dbReference>
<protein>
    <recommendedName>
        <fullName evidence="2">histidine--tRNA ligase</fullName>
        <ecNumber evidence="2">6.1.1.21</ecNumber>
    </recommendedName>
</protein>
<dbReference type="InterPro" id="IPR004154">
    <property type="entry name" value="Anticodon-bd"/>
</dbReference>
<dbReference type="InterPro" id="IPR033656">
    <property type="entry name" value="HisRS_anticodon"/>
</dbReference>
<evidence type="ECO:0000256" key="5">
    <source>
        <dbReference type="ARBA" id="ARBA00022840"/>
    </source>
</evidence>
<reference evidence="11" key="1">
    <citation type="journal article" date="2020" name="J Insects Food Feed">
        <title>The yellow mealworm (Tenebrio molitor) genome: a resource for the emerging insects as food and feed industry.</title>
        <authorList>
            <person name="Eriksson T."/>
            <person name="Andere A."/>
            <person name="Kelstrup H."/>
            <person name="Emery V."/>
            <person name="Picard C."/>
        </authorList>
    </citation>
    <scope>NUCLEOTIDE SEQUENCE</scope>
    <source>
        <strain evidence="11">Stoneville</strain>
        <tissue evidence="11">Whole head</tissue>
    </source>
</reference>
<dbReference type="InterPro" id="IPR036770">
    <property type="entry name" value="Ankyrin_rpt-contain_sf"/>
</dbReference>
<dbReference type="FunFam" id="3.40.50.800:FF:000008">
    <property type="entry name" value="histidine--tRNA ligase, cytoplasmic isoform X1"/>
    <property type="match status" value="1"/>
</dbReference>
<evidence type="ECO:0000313" key="12">
    <source>
        <dbReference type="Proteomes" id="UP000719412"/>
    </source>
</evidence>
<dbReference type="SUPFAM" id="SSF55681">
    <property type="entry name" value="Class II aaRS and biotin synthetases"/>
    <property type="match status" value="1"/>
</dbReference>
<comment type="caution">
    <text evidence="11">The sequence shown here is derived from an EMBL/GenBank/DDBJ whole genome shotgun (WGS) entry which is preliminary data.</text>
</comment>
<keyword evidence="3" id="KW-0436">Ligase</keyword>
<evidence type="ECO:0000256" key="2">
    <source>
        <dbReference type="ARBA" id="ARBA00012815"/>
    </source>
</evidence>
<dbReference type="Gene3D" id="3.40.50.800">
    <property type="entry name" value="Anticodon-binding domain"/>
    <property type="match status" value="1"/>
</dbReference>
<evidence type="ECO:0000256" key="7">
    <source>
        <dbReference type="ARBA" id="ARBA00023146"/>
    </source>
</evidence>
<dbReference type="PROSITE" id="PS50297">
    <property type="entry name" value="ANK_REP_REGION"/>
    <property type="match status" value="1"/>
</dbReference>
<dbReference type="GO" id="GO:0005829">
    <property type="term" value="C:cytosol"/>
    <property type="evidence" value="ECO:0007669"/>
    <property type="project" value="TreeGrafter"/>
</dbReference>
<dbReference type="InterPro" id="IPR002110">
    <property type="entry name" value="Ankyrin_rpt"/>
</dbReference>
<keyword evidence="6" id="KW-0648">Protein biosynthesis</keyword>
<dbReference type="EMBL" id="JABDTM020005349">
    <property type="protein sequence ID" value="KAH0821948.1"/>
    <property type="molecule type" value="Genomic_DNA"/>
</dbReference>
<dbReference type="Pfam" id="PF12796">
    <property type="entry name" value="Ank_2"/>
    <property type="match status" value="1"/>
</dbReference>
<gene>
    <name evidence="11" type="ORF">GEV33_000843</name>
</gene>
<evidence type="ECO:0000313" key="11">
    <source>
        <dbReference type="EMBL" id="KAH0821948.1"/>
    </source>
</evidence>
<dbReference type="InterPro" id="IPR045864">
    <property type="entry name" value="aa-tRNA-synth_II/BPL/LPL"/>
</dbReference>
<evidence type="ECO:0000256" key="1">
    <source>
        <dbReference type="ARBA" id="ARBA00008226"/>
    </source>
</evidence>
<dbReference type="InterPro" id="IPR036621">
    <property type="entry name" value="Anticodon-bd_dom_sf"/>
</dbReference>
<evidence type="ECO:0000256" key="6">
    <source>
        <dbReference type="ARBA" id="ARBA00022917"/>
    </source>
</evidence>
<dbReference type="SMART" id="SM00248">
    <property type="entry name" value="ANK"/>
    <property type="match status" value="1"/>
</dbReference>
<dbReference type="GO" id="GO:0006427">
    <property type="term" value="P:histidyl-tRNA aminoacylation"/>
    <property type="evidence" value="ECO:0007669"/>
    <property type="project" value="TreeGrafter"/>
</dbReference>
<dbReference type="Gene3D" id="1.25.40.20">
    <property type="entry name" value="Ankyrin repeat-containing domain"/>
    <property type="match status" value="1"/>
</dbReference>
<dbReference type="SUPFAM" id="SSF52954">
    <property type="entry name" value="Class II aaRS ABD-related"/>
    <property type="match status" value="1"/>
</dbReference>
<reference evidence="11" key="2">
    <citation type="submission" date="2021-08" db="EMBL/GenBank/DDBJ databases">
        <authorList>
            <person name="Eriksson T."/>
        </authorList>
    </citation>
    <scope>NUCLEOTIDE SEQUENCE</scope>
    <source>
        <strain evidence="11">Stoneville</strain>
        <tissue evidence="11">Whole head</tissue>
    </source>
</reference>
<dbReference type="SUPFAM" id="SSF48403">
    <property type="entry name" value="Ankyrin repeat"/>
    <property type="match status" value="1"/>
</dbReference>
<evidence type="ECO:0000256" key="8">
    <source>
        <dbReference type="ARBA" id="ARBA00047639"/>
    </source>
</evidence>
<dbReference type="GO" id="GO:0004821">
    <property type="term" value="F:histidine-tRNA ligase activity"/>
    <property type="evidence" value="ECO:0007669"/>
    <property type="project" value="UniProtKB-EC"/>
</dbReference>
<comment type="similarity">
    <text evidence="1">Belongs to the class-II aminoacyl-tRNA synthetase family.</text>
</comment>
<dbReference type="AlphaFoldDB" id="A0A8J6LK58"/>
<sequence>MGDSESSVGSIAGGGRYDNLVGMFDSKHKQVPCVGVSIGVERIFAVLEAKYAATNKKIRTTEIQVYVATAQKNLVEERMKLCRQLWDEGFKVEHSYKKNPKLLAQLQHCEEYSVPLAVILGESEIQKGVVKLREVNSRAEVEVSRTQLPDEIRKRHLFAGTTSEVRSSSHHFVNQYIRKDGAFVEMMEDLGWTPLHCMVEKENVTVIKELLGQGANVSAHDNFNRTPLSIAACKAMMDIHSITLAKAVTPN</sequence>
<dbReference type="CDD" id="cd00859">
    <property type="entry name" value="HisRS_anticodon"/>
    <property type="match status" value="1"/>
</dbReference>
<evidence type="ECO:0000259" key="10">
    <source>
        <dbReference type="Pfam" id="PF03129"/>
    </source>
</evidence>
<keyword evidence="12" id="KW-1185">Reference proteome</keyword>
<keyword evidence="5" id="KW-0067">ATP-binding</keyword>
<dbReference type="EC" id="6.1.1.21" evidence="2"/>
<evidence type="ECO:0000256" key="3">
    <source>
        <dbReference type="ARBA" id="ARBA00022598"/>
    </source>
</evidence>
<dbReference type="Pfam" id="PF03129">
    <property type="entry name" value="HGTP_anticodon"/>
    <property type="match status" value="1"/>
</dbReference>
<dbReference type="Gene3D" id="3.30.930.10">
    <property type="entry name" value="Bira Bifunctional Protein, Domain 2"/>
    <property type="match status" value="1"/>
</dbReference>
<dbReference type="Proteomes" id="UP000719412">
    <property type="component" value="Unassembled WGS sequence"/>
</dbReference>
<name>A0A8J6LK58_TENMO</name>
<feature type="repeat" description="ANK" evidence="9">
    <location>
        <begin position="190"/>
        <end position="222"/>
    </location>
</feature>
<keyword evidence="7" id="KW-0030">Aminoacyl-tRNA synthetase</keyword>
<dbReference type="PANTHER" id="PTHR11476:SF7">
    <property type="entry name" value="HISTIDINE--TRNA LIGASE"/>
    <property type="match status" value="1"/>
</dbReference>
<evidence type="ECO:0000256" key="9">
    <source>
        <dbReference type="PROSITE-ProRule" id="PRU00023"/>
    </source>
</evidence>
<evidence type="ECO:0000256" key="4">
    <source>
        <dbReference type="ARBA" id="ARBA00022741"/>
    </source>
</evidence>
<comment type="catalytic activity">
    <reaction evidence="8">
        <text>tRNA(His) + L-histidine + ATP = L-histidyl-tRNA(His) + AMP + diphosphate + H(+)</text>
        <dbReference type="Rhea" id="RHEA:17313"/>
        <dbReference type="Rhea" id="RHEA-COMP:9665"/>
        <dbReference type="Rhea" id="RHEA-COMP:9689"/>
        <dbReference type="ChEBI" id="CHEBI:15378"/>
        <dbReference type="ChEBI" id="CHEBI:30616"/>
        <dbReference type="ChEBI" id="CHEBI:33019"/>
        <dbReference type="ChEBI" id="CHEBI:57595"/>
        <dbReference type="ChEBI" id="CHEBI:78442"/>
        <dbReference type="ChEBI" id="CHEBI:78527"/>
        <dbReference type="ChEBI" id="CHEBI:456215"/>
        <dbReference type="EC" id="6.1.1.21"/>
    </reaction>
</comment>
<keyword evidence="4" id="KW-0547">Nucleotide-binding</keyword>
<dbReference type="GO" id="GO:0005524">
    <property type="term" value="F:ATP binding"/>
    <property type="evidence" value="ECO:0007669"/>
    <property type="project" value="UniProtKB-KW"/>
</dbReference>
<dbReference type="GO" id="GO:0032543">
    <property type="term" value="P:mitochondrial translation"/>
    <property type="evidence" value="ECO:0007669"/>
    <property type="project" value="TreeGrafter"/>
</dbReference>
<dbReference type="GO" id="GO:0005739">
    <property type="term" value="C:mitochondrion"/>
    <property type="evidence" value="ECO:0007669"/>
    <property type="project" value="TreeGrafter"/>
</dbReference>
<dbReference type="PANTHER" id="PTHR11476">
    <property type="entry name" value="HISTIDYL-TRNA SYNTHETASE"/>
    <property type="match status" value="1"/>
</dbReference>
<feature type="domain" description="Anticodon-binding" evidence="10">
    <location>
        <begin position="64"/>
        <end position="155"/>
    </location>
</feature>
<proteinExistence type="inferred from homology"/>
<organism evidence="11 12">
    <name type="scientific">Tenebrio molitor</name>
    <name type="common">Yellow mealworm beetle</name>
    <dbReference type="NCBI Taxonomy" id="7067"/>
    <lineage>
        <taxon>Eukaryota</taxon>
        <taxon>Metazoa</taxon>
        <taxon>Ecdysozoa</taxon>
        <taxon>Arthropoda</taxon>
        <taxon>Hexapoda</taxon>
        <taxon>Insecta</taxon>
        <taxon>Pterygota</taxon>
        <taxon>Neoptera</taxon>
        <taxon>Endopterygota</taxon>
        <taxon>Coleoptera</taxon>
        <taxon>Polyphaga</taxon>
        <taxon>Cucujiformia</taxon>
        <taxon>Tenebrionidae</taxon>
        <taxon>Tenebrio</taxon>
    </lineage>
</organism>
<keyword evidence="9" id="KW-0040">ANK repeat</keyword>
<dbReference type="PROSITE" id="PS50088">
    <property type="entry name" value="ANK_REPEAT"/>
    <property type="match status" value="1"/>
</dbReference>